<feature type="compositionally biased region" description="Polar residues" evidence="1">
    <location>
        <begin position="1"/>
        <end position="11"/>
    </location>
</feature>
<dbReference type="AlphaFoldDB" id="A0A6A6Y4B0"/>
<accession>A0A6A6Y4B0</accession>
<reference evidence="4" key="3">
    <citation type="submission" date="2025-04" db="UniProtKB">
        <authorList>
            <consortium name="RefSeq"/>
        </authorList>
    </citation>
    <scope>IDENTIFICATION</scope>
    <source>
        <strain evidence="4">CBS 304.34</strain>
    </source>
</reference>
<name>A0A6A6Y4B0_9PEZI</name>
<protein>
    <submittedName>
        <fullName evidence="2 4">Uncharacterized protein</fullName>
    </submittedName>
</protein>
<sequence length="157" mass="18413">MSSRDQSQGAGRSQRYISLPDPIEEENLLQGSDDDRRQKAFQMEYQMQKAYQIEDAKRDAELRQREHREALQRQAEEAYQDNLHWTGAGWDQIQPVSPKPPLERVRTLPESHNPWDAYSEALSNRREEMAFMKTMKRLMLVLLGKDVPPLPPKPQRP</sequence>
<evidence type="ECO:0000313" key="4">
    <source>
        <dbReference type="RefSeq" id="XP_033570433.1"/>
    </source>
</evidence>
<dbReference type="OrthoDB" id="10480634at2759"/>
<feature type="region of interest" description="Disordered" evidence="1">
    <location>
        <begin position="1"/>
        <end position="38"/>
    </location>
</feature>
<reference evidence="4" key="2">
    <citation type="submission" date="2020-04" db="EMBL/GenBank/DDBJ databases">
        <authorList>
            <consortium name="NCBI Genome Project"/>
        </authorList>
    </citation>
    <scope>NUCLEOTIDE SEQUENCE</scope>
    <source>
        <strain evidence="4">CBS 304.34</strain>
    </source>
</reference>
<gene>
    <name evidence="2 4" type="ORF">BDZ99DRAFT_481902</name>
</gene>
<evidence type="ECO:0000256" key="1">
    <source>
        <dbReference type="SAM" id="MobiDB-lite"/>
    </source>
</evidence>
<evidence type="ECO:0000313" key="2">
    <source>
        <dbReference type="EMBL" id="KAF2803469.1"/>
    </source>
</evidence>
<dbReference type="RefSeq" id="XP_033570433.1">
    <property type="nucleotide sequence ID" value="XM_033722450.1"/>
</dbReference>
<proteinExistence type="predicted"/>
<dbReference type="EMBL" id="MU003717">
    <property type="protein sequence ID" value="KAF2803469.1"/>
    <property type="molecule type" value="Genomic_DNA"/>
</dbReference>
<organism evidence="2">
    <name type="scientific">Mytilinidion resinicola</name>
    <dbReference type="NCBI Taxonomy" id="574789"/>
    <lineage>
        <taxon>Eukaryota</taxon>
        <taxon>Fungi</taxon>
        <taxon>Dikarya</taxon>
        <taxon>Ascomycota</taxon>
        <taxon>Pezizomycotina</taxon>
        <taxon>Dothideomycetes</taxon>
        <taxon>Pleosporomycetidae</taxon>
        <taxon>Mytilinidiales</taxon>
        <taxon>Mytilinidiaceae</taxon>
        <taxon>Mytilinidion</taxon>
    </lineage>
</organism>
<reference evidence="2 4" key="1">
    <citation type="journal article" date="2020" name="Stud. Mycol.">
        <title>101 Dothideomycetes genomes: a test case for predicting lifestyles and emergence of pathogens.</title>
        <authorList>
            <person name="Haridas S."/>
            <person name="Albert R."/>
            <person name="Binder M."/>
            <person name="Bloem J."/>
            <person name="Labutti K."/>
            <person name="Salamov A."/>
            <person name="Andreopoulos B."/>
            <person name="Baker S."/>
            <person name="Barry K."/>
            <person name="Bills G."/>
            <person name="Bluhm B."/>
            <person name="Cannon C."/>
            <person name="Castanera R."/>
            <person name="Culley D."/>
            <person name="Daum C."/>
            <person name="Ezra D."/>
            <person name="Gonzalez J."/>
            <person name="Henrissat B."/>
            <person name="Kuo A."/>
            <person name="Liang C."/>
            <person name="Lipzen A."/>
            <person name="Lutzoni F."/>
            <person name="Magnuson J."/>
            <person name="Mondo S."/>
            <person name="Nolan M."/>
            <person name="Ohm R."/>
            <person name="Pangilinan J."/>
            <person name="Park H.-J."/>
            <person name="Ramirez L."/>
            <person name="Alfaro M."/>
            <person name="Sun H."/>
            <person name="Tritt A."/>
            <person name="Yoshinaga Y."/>
            <person name="Zwiers L.-H."/>
            <person name="Turgeon B."/>
            <person name="Goodwin S."/>
            <person name="Spatafora J."/>
            <person name="Crous P."/>
            <person name="Grigoriev I."/>
        </authorList>
    </citation>
    <scope>NUCLEOTIDE SEQUENCE</scope>
    <source>
        <strain evidence="2 4">CBS 304.34</strain>
    </source>
</reference>
<dbReference type="GeneID" id="54463343"/>
<dbReference type="Proteomes" id="UP000504636">
    <property type="component" value="Unplaced"/>
</dbReference>
<keyword evidence="3" id="KW-1185">Reference proteome</keyword>
<evidence type="ECO:0000313" key="3">
    <source>
        <dbReference type="Proteomes" id="UP000504636"/>
    </source>
</evidence>
<feature type="region of interest" description="Disordered" evidence="1">
    <location>
        <begin position="90"/>
        <end position="115"/>
    </location>
</feature>